<dbReference type="PANTHER" id="PTHR30249">
    <property type="entry name" value="PUTATIVE SEROTONIN TRANSPORTER"/>
    <property type="match status" value="1"/>
</dbReference>
<dbReference type="PANTHER" id="PTHR30249:SF0">
    <property type="entry name" value="PLASTIDAL GLYCOLATE_GLYCERATE TRANSLOCATOR 1, CHLOROPLASTIC"/>
    <property type="match status" value="1"/>
</dbReference>
<comment type="subcellular location">
    <subcellularLocation>
        <location evidence="1">Membrane</location>
        <topology evidence="1">Multi-pass membrane protein</topology>
    </subcellularLocation>
</comment>
<feature type="transmembrane region" description="Helical" evidence="5">
    <location>
        <begin position="54"/>
        <end position="72"/>
    </location>
</feature>
<feature type="transmembrane region" description="Helical" evidence="5">
    <location>
        <begin position="140"/>
        <end position="163"/>
    </location>
</feature>
<protein>
    <submittedName>
        <fullName evidence="6">Membrane protein</fullName>
    </submittedName>
</protein>
<dbReference type="InterPro" id="IPR005261">
    <property type="entry name" value="YohK-like"/>
</dbReference>
<dbReference type="EMBL" id="BSPW01000005">
    <property type="protein sequence ID" value="GLT16469.1"/>
    <property type="molecule type" value="Genomic_DNA"/>
</dbReference>
<keyword evidence="2 5" id="KW-0812">Transmembrane</keyword>
<evidence type="ECO:0000256" key="3">
    <source>
        <dbReference type="ARBA" id="ARBA00022989"/>
    </source>
</evidence>
<comment type="caution">
    <text evidence="6">The sequence shown here is derived from an EMBL/GenBank/DDBJ whole genome shotgun (WGS) entry which is preliminary data.</text>
</comment>
<dbReference type="InterPro" id="IPR007300">
    <property type="entry name" value="CidB/LrgB"/>
</dbReference>
<evidence type="ECO:0000256" key="2">
    <source>
        <dbReference type="ARBA" id="ARBA00022692"/>
    </source>
</evidence>
<dbReference type="Pfam" id="PF04172">
    <property type="entry name" value="LrgB"/>
    <property type="match status" value="1"/>
</dbReference>
<organism evidence="6 7">
    <name type="scientific">Vibrio zhanjiangensis</name>
    <dbReference type="NCBI Taxonomy" id="1046128"/>
    <lineage>
        <taxon>Bacteria</taxon>
        <taxon>Pseudomonadati</taxon>
        <taxon>Pseudomonadota</taxon>
        <taxon>Gammaproteobacteria</taxon>
        <taxon>Vibrionales</taxon>
        <taxon>Vibrionaceae</taxon>
        <taxon>Vibrio</taxon>
    </lineage>
</organism>
<proteinExistence type="predicted"/>
<dbReference type="NCBIfam" id="TIGR00659">
    <property type="entry name" value="CidB/LrgB family autolysis modulator"/>
    <property type="match status" value="1"/>
</dbReference>
<feature type="transmembrane region" description="Helical" evidence="5">
    <location>
        <begin position="200"/>
        <end position="224"/>
    </location>
</feature>
<sequence length="225" mass="24523">MWLIFTVVVFFSARWLCQKVRNPLMNPLLVSLIVIIPCLIYLEIPFDAYYEDNQWINYLLQPAVVALAYPLYEQLPQIRSNWRIIMLSCSVGSAMSMFTTTLIASYLHADLTLVASLLGKSVTTPIAMEISSHLGGEPSIAAILVMLAGLFGAIGAYPIYNLLKISHPIARGLTMGTVSHALGTATCAEKNGQDAAFSSLALVLCGVITSIISPMFFAFALWVAT</sequence>
<dbReference type="RefSeq" id="WP_284190394.1">
    <property type="nucleotide sequence ID" value="NZ_BSPW01000005.1"/>
</dbReference>
<keyword evidence="3 5" id="KW-1133">Transmembrane helix</keyword>
<keyword evidence="4 5" id="KW-0472">Membrane</keyword>
<feature type="transmembrane region" description="Helical" evidence="5">
    <location>
        <begin position="84"/>
        <end position="107"/>
    </location>
</feature>
<gene>
    <name evidence="6" type="ORF">GCM10007938_02450</name>
</gene>
<evidence type="ECO:0000256" key="1">
    <source>
        <dbReference type="ARBA" id="ARBA00004141"/>
    </source>
</evidence>
<accession>A0ABQ6ETX7</accession>
<reference evidence="7" key="1">
    <citation type="journal article" date="2019" name="Int. J. Syst. Evol. Microbiol.">
        <title>The Global Catalogue of Microorganisms (GCM) 10K type strain sequencing project: providing services to taxonomists for standard genome sequencing and annotation.</title>
        <authorList>
            <consortium name="The Broad Institute Genomics Platform"/>
            <consortium name="The Broad Institute Genome Sequencing Center for Infectious Disease"/>
            <person name="Wu L."/>
            <person name="Ma J."/>
        </authorList>
    </citation>
    <scope>NUCLEOTIDE SEQUENCE [LARGE SCALE GENOMIC DNA]</scope>
    <source>
        <strain evidence="7">NBRC 108723</strain>
    </source>
</reference>
<evidence type="ECO:0000256" key="5">
    <source>
        <dbReference type="SAM" id="Phobius"/>
    </source>
</evidence>
<evidence type="ECO:0000313" key="6">
    <source>
        <dbReference type="EMBL" id="GLT16469.1"/>
    </source>
</evidence>
<feature type="transmembrane region" description="Helical" evidence="5">
    <location>
        <begin position="24"/>
        <end position="42"/>
    </location>
</feature>
<evidence type="ECO:0000256" key="4">
    <source>
        <dbReference type="ARBA" id="ARBA00023136"/>
    </source>
</evidence>
<keyword evidence="7" id="KW-1185">Reference proteome</keyword>
<evidence type="ECO:0000313" key="7">
    <source>
        <dbReference type="Proteomes" id="UP001157138"/>
    </source>
</evidence>
<name>A0ABQ6ETX7_9VIBR</name>
<dbReference type="Proteomes" id="UP001157138">
    <property type="component" value="Unassembled WGS sequence"/>
</dbReference>